<organism evidence="1 2">
    <name type="scientific">Spirosoma foliorum</name>
    <dbReference type="NCBI Taxonomy" id="2710596"/>
    <lineage>
        <taxon>Bacteria</taxon>
        <taxon>Pseudomonadati</taxon>
        <taxon>Bacteroidota</taxon>
        <taxon>Cytophagia</taxon>
        <taxon>Cytophagales</taxon>
        <taxon>Cytophagaceae</taxon>
        <taxon>Spirosoma</taxon>
    </lineage>
</organism>
<accession>A0A7G5GZT2</accession>
<sequence length="86" mass="9902">MEGYGGTTPVIKKVTFPKRGKFEVSLEDGRSIMLPVSRFPSLQKVPLARRNKYTIGNGNTIIWHDCSEVYHIQDFFGFPDDYRYKG</sequence>
<reference evidence="1 2" key="1">
    <citation type="submission" date="2020-07" db="EMBL/GenBank/DDBJ databases">
        <title>Spirosoma foliorum sp. nov., isolated from the leaves on the Nejang mountain Korea, Republic of.</title>
        <authorList>
            <person name="Ho H."/>
            <person name="Lee Y.-J."/>
            <person name="Nurcahyanto D.-A."/>
            <person name="Kim S.-G."/>
        </authorList>
    </citation>
    <scope>NUCLEOTIDE SEQUENCE [LARGE SCALE GENOMIC DNA]</scope>
    <source>
        <strain evidence="1 2">PL0136</strain>
    </source>
</reference>
<proteinExistence type="predicted"/>
<gene>
    <name evidence="1" type="ORF">H3H32_05365</name>
</gene>
<dbReference type="KEGG" id="sfol:H3H32_05365"/>
<evidence type="ECO:0000313" key="2">
    <source>
        <dbReference type="Proteomes" id="UP000515369"/>
    </source>
</evidence>
<dbReference type="Proteomes" id="UP000515369">
    <property type="component" value="Chromosome"/>
</dbReference>
<dbReference type="RefSeq" id="WP_182461628.1">
    <property type="nucleotide sequence ID" value="NZ_CP059732.1"/>
</dbReference>
<dbReference type="Pfam" id="PF10387">
    <property type="entry name" value="DUF2442"/>
    <property type="match status" value="1"/>
</dbReference>
<dbReference type="Gene3D" id="3.30.2020.40">
    <property type="entry name" value="Uncharacterised protein PF10387, DUF2442"/>
    <property type="match status" value="1"/>
</dbReference>
<keyword evidence="2" id="KW-1185">Reference proteome</keyword>
<name>A0A7G5GZT2_9BACT</name>
<dbReference type="InterPro" id="IPR018841">
    <property type="entry name" value="DUF2442"/>
</dbReference>
<dbReference type="AlphaFoldDB" id="A0A7G5GZT2"/>
<evidence type="ECO:0000313" key="1">
    <source>
        <dbReference type="EMBL" id="QMW04374.1"/>
    </source>
</evidence>
<protein>
    <submittedName>
        <fullName evidence="1">DUF2442 domain-containing protein</fullName>
    </submittedName>
</protein>
<dbReference type="EMBL" id="CP059732">
    <property type="protein sequence ID" value="QMW04374.1"/>
    <property type="molecule type" value="Genomic_DNA"/>
</dbReference>